<organism evidence="2 3">
    <name type="scientific">Pyricularia grisea</name>
    <name type="common">Crabgrass-specific blast fungus</name>
    <name type="synonym">Magnaporthe grisea</name>
    <dbReference type="NCBI Taxonomy" id="148305"/>
    <lineage>
        <taxon>Eukaryota</taxon>
        <taxon>Fungi</taxon>
        <taxon>Dikarya</taxon>
        <taxon>Ascomycota</taxon>
        <taxon>Pezizomycotina</taxon>
        <taxon>Sordariomycetes</taxon>
        <taxon>Sordariomycetidae</taxon>
        <taxon>Magnaporthales</taxon>
        <taxon>Pyriculariaceae</taxon>
        <taxon>Pyricularia</taxon>
    </lineage>
</organism>
<evidence type="ECO:0000313" key="3">
    <source>
        <dbReference type="RefSeq" id="XP_030977056.1"/>
    </source>
</evidence>
<feature type="chain" id="PRO_5028100835" description="EB domain-containing protein" evidence="1">
    <location>
        <begin position="30"/>
        <end position="280"/>
    </location>
</feature>
<dbReference type="GeneID" id="41967001"/>
<dbReference type="KEGG" id="pgri:PgNI_12141"/>
<feature type="signal peptide" evidence="1">
    <location>
        <begin position="1"/>
        <end position="29"/>
    </location>
</feature>
<protein>
    <recommendedName>
        <fullName evidence="4">EB domain-containing protein</fullName>
    </recommendedName>
</protein>
<evidence type="ECO:0008006" key="4">
    <source>
        <dbReference type="Google" id="ProtNLM"/>
    </source>
</evidence>
<reference evidence="3" key="3">
    <citation type="submission" date="2025-08" db="UniProtKB">
        <authorList>
            <consortium name="RefSeq"/>
        </authorList>
    </citation>
    <scope>IDENTIFICATION</scope>
    <source>
        <strain evidence="3">NI907</strain>
    </source>
</reference>
<gene>
    <name evidence="3" type="ORF">PgNI_12141</name>
</gene>
<proteinExistence type="predicted"/>
<reference evidence="3" key="2">
    <citation type="submission" date="2019-10" db="EMBL/GenBank/DDBJ databases">
        <authorList>
            <consortium name="NCBI Genome Project"/>
        </authorList>
    </citation>
    <scope>NUCLEOTIDE SEQUENCE</scope>
    <source>
        <strain evidence="3">NI907</strain>
    </source>
</reference>
<evidence type="ECO:0000313" key="2">
    <source>
        <dbReference type="Proteomes" id="UP000515153"/>
    </source>
</evidence>
<sequence length="280" mass="29137">MSRFIQVIIAAGLAGGFVTSAATAPKCNADNCARAVTGTALVAKPSIGVRMADCSAAVEVTTTPAAKISFRTTTVTATTVTVPPGEATLTVMRDKREVATLPTYASACSNLARFSSACACWPAISTRTVEAATPTVTITATATVTKSPEPTSNCDSQRCMTYDQTCGNRFCYCFEIDGKPRSVCSEPSDPWCADKQGCNLSSECAEGEVCITNSCCGGNGHPGKTGTCSVVDSSVCPNPGAPIKLFRRARRVQPRQESKEDLLRIGGCVDLVCSNASGSK</sequence>
<accession>A0A6P8AQ68</accession>
<evidence type="ECO:0000256" key="1">
    <source>
        <dbReference type="SAM" id="SignalP"/>
    </source>
</evidence>
<dbReference type="AlphaFoldDB" id="A0A6P8AQ68"/>
<keyword evidence="1" id="KW-0732">Signal</keyword>
<keyword evidence="2" id="KW-1185">Reference proteome</keyword>
<reference evidence="3" key="1">
    <citation type="journal article" date="2019" name="Mol. Biol. Evol.">
        <title>Blast fungal genomes show frequent chromosomal changes, gene gains and losses, and effector gene turnover.</title>
        <authorList>
            <person name="Gomez Luciano L.B."/>
            <person name="Jason Tsai I."/>
            <person name="Chuma I."/>
            <person name="Tosa Y."/>
            <person name="Chen Y.H."/>
            <person name="Li J.Y."/>
            <person name="Li M.Y."/>
            <person name="Jade Lu M.Y."/>
            <person name="Nakayashiki H."/>
            <person name="Li W.H."/>
        </authorList>
    </citation>
    <scope>NUCLEOTIDE SEQUENCE</scope>
    <source>
        <strain evidence="3">NI907</strain>
    </source>
</reference>
<name>A0A6P8AQ68_PYRGI</name>
<dbReference type="Proteomes" id="UP000515153">
    <property type="component" value="Unplaced"/>
</dbReference>
<dbReference type="RefSeq" id="XP_030977056.1">
    <property type="nucleotide sequence ID" value="XM_031132096.1"/>
</dbReference>